<sequence>MKFWGTLILVLALLLSTGASAFVNSLENTISVGESAYELSYTVENTSNIRQPLTVDYDLPTYFEIIKQPNYVNANSTQEIVVKILPQQGFEGTTYTGMISINLGGNRAEKRVSISYLRENNCVVEREVSLIENKVRITLENNSYKDKTIKLSEVRNLPNDWAITSTSFVLNGFEKNTYELELQKGSSFDGTLEFVFECQGNLFTNKVEVEHEGNDFTGFAIIGSALESVDSELIIDIFLVIIAAILLIAFIARLVRILNSGGKQTKIEVDQ</sequence>
<keyword evidence="1" id="KW-0472">Membrane</keyword>
<proteinExistence type="predicted"/>
<keyword evidence="1" id="KW-0812">Transmembrane</keyword>
<dbReference type="Proteomes" id="UP000226712">
    <property type="component" value="Unassembled WGS sequence"/>
</dbReference>
<dbReference type="EMBL" id="NZBD01000016">
    <property type="protein sequence ID" value="MAG18412.1"/>
    <property type="molecule type" value="Genomic_DNA"/>
</dbReference>
<keyword evidence="1" id="KW-1133">Transmembrane helix</keyword>
<reference evidence="3" key="1">
    <citation type="submission" date="2017-09" db="EMBL/GenBank/DDBJ databases">
        <title>The Reconstruction of 2,631 Draft Metagenome-Assembled Genomes from the Global Oceans.</title>
        <authorList>
            <person name="Tully B.J."/>
            <person name="Graham E.D."/>
            <person name="Heidelberg J.F."/>
        </authorList>
    </citation>
    <scope>NUCLEOTIDE SEQUENCE [LARGE SCALE GENOMIC DNA]</scope>
</reference>
<evidence type="ECO:0008006" key="4">
    <source>
        <dbReference type="Google" id="ProtNLM"/>
    </source>
</evidence>
<accession>A0A2D6LQG5</accession>
<comment type="caution">
    <text evidence="2">The sequence shown here is derived from an EMBL/GenBank/DDBJ whole genome shotgun (WGS) entry which is preliminary data.</text>
</comment>
<feature type="transmembrane region" description="Helical" evidence="1">
    <location>
        <begin position="233"/>
        <end position="255"/>
    </location>
</feature>
<evidence type="ECO:0000313" key="2">
    <source>
        <dbReference type="EMBL" id="MAG18412.1"/>
    </source>
</evidence>
<evidence type="ECO:0000256" key="1">
    <source>
        <dbReference type="SAM" id="Phobius"/>
    </source>
</evidence>
<gene>
    <name evidence="2" type="ORF">CL944_02980</name>
</gene>
<evidence type="ECO:0000313" key="3">
    <source>
        <dbReference type="Proteomes" id="UP000226712"/>
    </source>
</evidence>
<dbReference type="AlphaFoldDB" id="A0A2D6LQG5"/>
<protein>
    <recommendedName>
        <fullName evidence="4">Alpha-galactosidase NEW3 domain-containing protein</fullName>
    </recommendedName>
</protein>
<organism evidence="2 3">
    <name type="scientific">Candidatus Iainarchaeum sp</name>
    <dbReference type="NCBI Taxonomy" id="3101447"/>
    <lineage>
        <taxon>Archaea</taxon>
        <taxon>Candidatus Iainarchaeota</taxon>
        <taxon>Candidatus Iainarchaeia</taxon>
        <taxon>Candidatus Iainarchaeales</taxon>
        <taxon>Candidatus Iainarchaeaceae</taxon>
        <taxon>Candidatus Iainarchaeum</taxon>
    </lineage>
</organism>
<name>A0A2D6LQG5_9ARCH</name>